<dbReference type="GO" id="GO:0030246">
    <property type="term" value="F:carbohydrate binding"/>
    <property type="evidence" value="ECO:0007669"/>
    <property type="project" value="UniProtKB-KW"/>
</dbReference>
<dbReference type="Bgee" id="ENSELUG00000024885">
    <property type="expression patterns" value="Expressed in spleen and 6 other cell types or tissues"/>
</dbReference>
<accession>A0A3P8ZAU5</accession>
<dbReference type="Gene3D" id="1.20.5.400">
    <property type="match status" value="1"/>
</dbReference>
<proteinExistence type="predicted"/>
<dbReference type="OMA" id="GMEEDCA"/>
<sequence length="237" mass="27198">MNGIENIYSNIHSQYSGNKSTPKRKPLATYIGSESTKWKTTKAGVVCLGLLTFLLLAGIIDQFQDRYSAMTEERDQLQAERDQVQERDQLQAERENLRANLSFISQQIQQGWVYFSSSLYFISTAKKTWEDSRQDCVGRTADLLVINSLEEQVFIHGLNQEGFWIGLTDQVEEGKWMWVDGTELTTGFWDSGQPNSHGGTDEDCIAKWLEESAPEKSWHDVSCNKQVFWVCEKMVYL</sequence>
<dbReference type="PROSITE" id="PS50041">
    <property type="entry name" value="C_TYPE_LECTIN_2"/>
    <property type="match status" value="1"/>
</dbReference>
<feature type="transmembrane region" description="Helical" evidence="4">
    <location>
        <begin position="43"/>
        <end position="60"/>
    </location>
</feature>
<evidence type="ECO:0000256" key="1">
    <source>
        <dbReference type="ARBA" id="ARBA00022734"/>
    </source>
</evidence>
<keyword evidence="1" id="KW-0430">Lectin</keyword>
<reference evidence="6" key="3">
    <citation type="submission" date="2025-08" db="UniProtKB">
        <authorList>
            <consortium name="Ensembl"/>
        </authorList>
    </citation>
    <scope>IDENTIFICATION</scope>
</reference>
<dbReference type="InterPro" id="IPR016186">
    <property type="entry name" value="C-type_lectin-like/link_sf"/>
</dbReference>
<keyword evidence="3" id="KW-0175">Coiled coil</keyword>
<dbReference type="AlphaFoldDB" id="A0A3P8ZAU5"/>
<reference evidence="7" key="1">
    <citation type="journal article" date="2014" name="PLoS ONE">
        <title>The genome and linkage map of the northern pike (Esox lucius): conserved synteny revealed between the salmonid sister group and the Neoteleostei.</title>
        <authorList>
            <person name="Rondeau E.B."/>
            <person name="Minkley D.R."/>
            <person name="Leong J.S."/>
            <person name="Messmer A.M."/>
            <person name="Jantzen J.R."/>
            <person name="von Schalburg K.R."/>
            <person name="Lemon C."/>
            <person name="Bird N.H."/>
            <person name="Koop B.F."/>
        </authorList>
    </citation>
    <scope>NUCLEOTIDE SEQUENCE</scope>
</reference>
<dbReference type="InterPro" id="IPR050111">
    <property type="entry name" value="C-type_lectin/snaclec_domain"/>
</dbReference>
<keyword evidence="2" id="KW-1015">Disulfide bond</keyword>
<dbReference type="SMART" id="SM00034">
    <property type="entry name" value="CLECT"/>
    <property type="match status" value="1"/>
</dbReference>
<dbReference type="Proteomes" id="UP000265140">
    <property type="component" value="Chromosome 17"/>
</dbReference>
<dbReference type="Ensembl" id="ENSELUT00000019784.3">
    <property type="protein sequence ID" value="ENSELUP00000025954.3"/>
    <property type="gene ID" value="ENSELUG00000024885.2"/>
</dbReference>
<reference evidence="6" key="2">
    <citation type="submission" date="2020-02" db="EMBL/GenBank/DDBJ databases">
        <title>Esox lucius (northern pike) genome, fEsoLuc1, primary haplotype.</title>
        <authorList>
            <person name="Myers G."/>
            <person name="Karagic N."/>
            <person name="Meyer A."/>
            <person name="Pippel M."/>
            <person name="Reichard M."/>
            <person name="Winkler S."/>
            <person name="Tracey A."/>
            <person name="Sims Y."/>
            <person name="Howe K."/>
            <person name="Rhie A."/>
            <person name="Formenti G."/>
            <person name="Durbin R."/>
            <person name="Fedrigo O."/>
            <person name="Jarvis E.D."/>
        </authorList>
    </citation>
    <scope>NUCLEOTIDE SEQUENCE [LARGE SCALE GENOMIC DNA]</scope>
</reference>
<keyword evidence="4" id="KW-0472">Membrane</keyword>
<dbReference type="Pfam" id="PF00059">
    <property type="entry name" value="Lectin_C"/>
    <property type="match status" value="1"/>
</dbReference>
<dbReference type="InterPro" id="IPR001304">
    <property type="entry name" value="C-type_lectin-like"/>
</dbReference>
<name>A0A3P8ZAU5_ESOLU</name>
<dbReference type="SUPFAM" id="SSF56436">
    <property type="entry name" value="C-type lectin-like"/>
    <property type="match status" value="1"/>
</dbReference>
<evidence type="ECO:0000256" key="3">
    <source>
        <dbReference type="SAM" id="Coils"/>
    </source>
</evidence>
<dbReference type="InterPro" id="IPR033989">
    <property type="entry name" value="CD209-like_CTLD"/>
</dbReference>
<evidence type="ECO:0000313" key="6">
    <source>
        <dbReference type="Ensembl" id="ENSELUP00000025954.3"/>
    </source>
</evidence>
<dbReference type="PANTHER" id="PTHR22803">
    <property type="entry name" value="MANNOSE, PHOSPHOLIPASE, LECTIN RECEPTOR RELATED"/>
    <property type="match status" value="1"/>
</dbReference>
<dbReference type="InParanoid" id="A0A3P8ZAU5"/>
<keyword evidence="7" id="KW-1185">Reference proteome</keyword>
<dbReference type="GeneTree" id="ENSGT01020000230338"/>
<reference evidence="6" key="4">
    <citation type="submission" date="2025-09" db="UniProtKB">
        <authorList>
            <consortium name="Ensembl"/>
        </authorList>
    </citation>
    <scope>IDENTIFICATION</scope>
</reference>
<feature type="coiled-coil region" evidence="3">
    <location>
        <begin position="60"/>
        <end position="107"/>
    </location>
</feature>
<dbReference type="PROSITE" id="PS00615">
    <property type="entry name" value="C_TYPE_LECTIN_1"/>
    <property type="match status" value="1"/>
</dbReference>
<dbReference type="CDD" id="cd03590">
    <property type="entry name" value="CLECT_DC-SIGN_like"/>
    <property type="match status" value="1"/>
</dbReference>
<evidence type="ECO:0000256" key="2">
    <source>
        <dbReference type="ARBA" id="ARBA00023157"/>
    </source>
</evidence>
<evidence type="ECO:0000256" key="4">
    <source>
        <dbReference type="SAM" id="Phobius"/>
    </source>
</evidence>
<keyword evidence="4" id="KW-0812">Transmembrane</keyword>
<dbReference type="InterPro" id="IPR016187">
    <property type="entry name" value="CTDL_fold"/>
</dbReference>
<evidence type="ECO:0000313" key="7">
    <source>
        <dbReference type="Proteomes" id="UP000265140"/>
    </source>
</evidence>
<evidence type="ECO:0000259" key="5">
    <source>
        <dbReference type="PROSITE" id="PS50041"/>
    </source>
</evidence>
<organism evidence="6 7">
    <name type="scientific">Esox lucius</name>
    <name type="common">Northern pike</name>
    <dbReference type="NCBI Taxonomy" id="8010"/>
    <lineage>
        <taxon>Eukaryota</taxon>
        <taxon>Metazoa</taxon>
        <taxon>Chordata</taxon>
        <taxon>Craniata</taxon>
        <taxon>Vertebrata</taxon>
        <taxon>Euteleostomi</taxon>
        <taxon>Actinopterygii</taxon>
        <taxon>Neopterygii</taxon>
        <taxon>Teleostei</taxon>
        <taxon>Protacanthopterygii</taxon>
        <taxon>Esociformes</taxon>
        <taxon>Esocidae</taxon>
        <taxon>Esox</taxon>
    </lineage>
</organism>
<feature type="domain" description="C-type lectin" evidence="5">
    <location>
        <begin position="115"/>
        <end position="232"/>
    </location>
</feature>
<protein>
    <recommendedName>
        <fullName evidence="5">C-type lectin domain-containing protein</fullName>
    </recommendedName>
</protein>
<dbReference type="InterPro" id="IPR018378">
    <property type="entry name" value="C-type_lectin_CS"/>
</dbReference>
<dbReference type="Gene3D" id="3.10.100.10">
    <property type="entry name" value="Mannose-Binding Protein A, subunit A"/>
    <property type="match status" value="1"/>
</dbReference>
<keyword evidence="4" id="KW-1133">Transmembrane helix</keyword>